<dbReference type="EMBL" id="CAUEEQ010016967">
    <property type="protein sequence ID" value="CAJ0940336.1"/>
    <property type="molecule type" value="Genomic_DNA"/>
</dbReference>
<feature type="domain" description="116kDa U5 small nuclear ribonucleoprotein component N-terminal" evidence="1">
    <location>
        <begin position="217"/>
        <end position="270"/>
    </location>
</feature>
<reference evidence="2" key="1">
    <citation type="submission" date="2023-07" db="EMBL/GenBank/DDBJ databases">
        <authorList>
            <person name="Stuckert A."/>
        </authorList>
    </citation>
    <scope>NUCLEOTIDE SEQUENCE</scope>
</reference>
<evidence type="ECO:0000313" key="2">
    <source>
        <dbReference type="EMBL" id="CAJ0940336.1"/>
    </source>
</evidence>
<dbReference type="Gene3D" id="3.30.420.10">
    <property type="entry name" value="Ribonuclease H-like superfamily/Ribonuclease H"/>
    <property type="match status" value="3"/>
</dbReference>
<accession>A0ABN9LI02</accession>
<gene>
    <name evidence="2" type="ORF">RIMI_LOCUS8520729</name>
</gene>
<dbReference type="PANTHER" id="PTHR23022:SF135">
    <property type="entry name" value="SI:DKEY-77F5.3"/>
    <property type="match status" value="1"/>
</dbReference>
<keyword evidence="3" id="KW-1185">Reference proteome</keyword>
<sequence length="285" mass="33260">MNSDIYQKIPKENVLPSVHNLKPERTWVIQQDNDPKRTSKSTSEWLKKNPPMFFKVATFCFDDCFAHYWHSLDELQEVVTGNGFHFTGRHTIHGKIAARKPLLRTGNKQKRLVWAKEHKEWTLDQWKSVLWPDESKFEIFGSNHRVFVRRRKGKQMDSTCLVPTEKHGGGGGVMDNDPKHTSRLCKLYLTKKESDGVLRQMTWPPQSPDLNRMEMAEEDDDDEYMGDADEDRTGMEVVLHEDKKYYPTAEEVYGPEVETIVQEEDTQPLTVFWLISWIIPNSFGT</sequence>
<dbReference type="Proteomes" id="UP001176940">
    <property type="component" value="Unassembled WGS sequence"/>
</dbReference>
<comment type="caution">
    <text evidence="2">The sequence shown here is derived from an EMBL/GenBank/DDBJ whole genome shotgun (WGS) entry which is preliminary data.</text>
</comment>
<evidence type="ECO:0000313" key="3">
    <source>
        <dbReference type="Proteomes" id="UP001176940"/>
    </source>
</evidence>
<dbReference type="InterPro" id="IPR036397">
    <property type="entry name" value="RNaseH_sf"/>
</dbReference>
<protein>
    <recommendedName>
        <fullName evidence="1">116kDa U5 small nuclear ribonucleoprotein component N-terminal domain-containing protein</fullName>
    </recommendedName>
</protein>
<dbReference type="PANTHER" id="PTHR23022">
    <property type="entry name" value="TRANSPOSABLE ELEMENT-RELATED"/>
    <property type="match status" value="1"/>
</dbReference>
<dbReference type="InterPro" id="IPR052338">
    <property type="entry name" value="Transposase_5"/>
</dbReference>
<organism evidence="2 3">
    <name type="scientific">Ranitomeya imitator</name>
    <name type="common">mimic poison frog</name>
    <dbReference type="NCBI Taxonomy" id="111125"/>
    <lineage>
        <taxon>Eukaryota</taxon>
        <taxon>Metazoa</taxon>
        <taxon>Chordata</taxon>
        <taxon>Craniata</taxon>
        <taxon>Vertebrata</taxon>
        <taxon>Euteleostomi</taxon>
        <taxon>Amphibia</taxon>
        <taxon>Batrachia</taxon>
        <taxon>Anura</taxon>
        <taxon>Neobatrachia</taxon>
        <taxon>Hyloidea</taxon>
        <taxon>Dendrobatidae</taxon>
        <taxon>Dendrobatinae</taxon>
        <taxon>Ranitomeya</taxon>
    </lineage>
</organism>
<dbReference type="InterPro" id="IPR031950">
    <property type="entry name" value="EFTUD2_N"/>
</dbReference>
<dbReference type="Pfam" id="PF16004">
    <property type="entry name" value="EFTUD2"/>
    <property type="match status" value="1"/>
</dbReference>
<evidence type="ECO:0000259" key="1">
    <source>
        <dbReference type="Pfam" id="PF16004"/>
    </source>
</evidence>
<proteinExistence type="predicted"/>
<name>A0ABN9LI02_9NEOB</name>